<accession>A0A813FZF3</accession>
<organism evidence="1 2">
    <name type="scientific">Polarella glacialis</name>
    <name type="common">Dinoflagellate</name>
    <dbReference type="NCBI Taxonomy" id="89957"/>
    <lineage>
        <taxon>Eukaryota</taxon>
        <taxon>Sar</taxon>
        <taxon>Alveolata</taxon>
        <taxon>Dinophyceae</taxon>
        <taxon>Suessiales</taxon>
        <taxon>Suessiaceae</taxon>
        <taxon>Polarella</taxon>
    </lineage>
</organism>
<dbReference type="Proteomes" id="UP000654075">
    <property type="component" value="Unassembled WGS sequence"/>
</dbReference>
<evidence type="ECO:0000313" key="1">
    <source>
        <dbReference type="EMBL" id="CAE8615785.1"/>
    </source>
</evidence>
<dbReference type="OrthoDB" id="10525815at2759"/>
<dbReference type="EMBL" id="CAJNNV010025708">
    <property type="protein sequence ID" value="CAE8615785.1"/>
    <property type="molecule type" value="Genomic_DNA"/>
</dbReference>
<reference evidence="1" key="1">
    <citation type="submission" date="2021-02" db="EMBL/GenBank/DDBJ databases">
        <authorList>
            <person name="Dougan E. K."/>
            <person name="Rhodes N."/>
            <person name="Thang M."/>
            <person name="Chan C."/>
        </authorList>
    </citation>
    <scope>NUCLEOTIDE SEQUENCE</scope>
</reference>
<sequence length="912" mass="98551">MESNTHLFNPRKLPAILVPAANLPRDERNDPRLREFLERAKRFLDDNGQLLRLLGPGGAAASAQAARKLDLPEGRNFALALLSAMASQASELPAPALAELAQELLRYRVVDKPLWQALVDSAVSRPDLGPAELVSFLDAFRRSLAMGIRPSSALESICRRCAERAEEFTSKQLVGAIGSVSRLGNHLSNSDQYKAVQLMLDRWLADQAAHLEGTPSSQIVSLAVSLTNVSDFLGVRTDAFVDAAAGWALRSAAPAGGVLSAEELIVLLWALKELTALGLGPHRMLVEVALPRIREEAKLEDWTLLRLVQSLEVLLAARHALAGEAMLAVATSGEEDLQALEDLVSAALAKALATDCNATMLTRVVTLGEQVGDSFWSRSPVLVEAVLSRAIELASNPALAAAELHPLLDTIAASSVSRAAAFKDAGRAALCNATASRRDASSPALAAALRSLEEPSTQSLAAAVNVDSKLAGSGIEMPTSLSPIALAERLGQLCKHEASELEVSTTAEAFLAAMGSLRTEQLGPALEQVLKAGRRRLARDPLLLEVVERLGDQIAAQSAAMSTWQLLSALDLFSTVGLPYHLLFESVLLALLERHRVQGMSWGQAIGVLESFAAVRLRIPELSELYGHLRRPQELARLPTMALVRLLSAASRLELTDEAGLDAREIIDRILAETTPQRPLPLDDTVVLFQSLLLSGSVPPDRQLRHIFTWVAGARVQQLSAQQLAVMRQYSLFVLAQEDENSRSSLLRLPVEMQSFVSGLLRHRASLWTSPSSDTTRRFRAEVSDLLLSEQPPLRLATSASSAPGLQLGPAGSVDAQVGQSVVLLDGPEAFFRPFSANMHYTPQEIRRGWLLGRLLGDPDARRCVADFYPPALVWPQLGGPRRLNWLEWGRALPKARSELLGLGRTSGGLPR</sequence>
<keyword evidence="2" id="KW-1185">Reference proteome</keyword>
<evidence type="ECO:0000313" key="2">
    <source>
        <dbReference type="Proteomes" id="UP000654075"/>
    </source>
</evidence>
<gene>
    <name evidence="1" type="ORF">PGLA1383_LOCUS33494</name>
</gene>
<name>A0A813FZF3_POLGL</name>
<dbReference type="AlphaFoldDB" id="A0A813FZF3"/>
<proteinExistence type="predicted"/>
<protein>
    <submittedName>
        <fullName evidence="1">Uncharacterized protein</fullName>
    </submittedName>
</protein>
<comment type="caution">
    <text evidence="1">The sequence shown here is derived from an EMBL/GenBank/DDBJ whole genome shotgun (WGS) entry which is preliminary data.</text>
</comment>